<evidence type="ECO:0000259" key="3">
    <source>
        <dbReference type="PROSITE" id="PS50048"/>
    </source>
</evidence>
<evidence type="ECO:0000256" key="2">
    <source>
        <dbReference type="SAM" id="MobiDB-lite"/>
    </source>
</evidence>
<dbReference type="PROSITE" id="PS00463">
    <property type="entry name" value="ZN2_CY6_FUNGAL_1"/>
    <property type="match status" value="1"/>
</dbReference>
<protein>
    <recommendedName>
        <fullName evidence="3">Zn(2)-C6 fungal-type domain-containing protein</fullName>
    </recommendedName>
</protein>
<proteinExistence type="predicted"/>
<dbReference type="GO" id="GO:0000981">
    <property type="term" value="F:DNA-binding transcription factor activity, RNA polymerase II-specific"/>
    <property type="evidence" value="ECO:0007669"/>
    <property type="project" value="InterPro"/>
</dbReference>
<gene>
    <name evidence="4" type="ORF">B0T10DRAFT_537466</name>
</gene>
<accession>A0A9P8W8V7</accession>
<dbReference type="AlphaFoldDB" id="A0A9P8W8V7"/>
<dbReference type="InterPro" id="IPR053175">
    <property type="entry name" value="DHMBA_Reg_Transcription_Factor"/>
</dbReference>
<dbReference type="SMART" id="SM00066">
    <property type="entry name" value="GAL4"/>
    <property type="match status" value="1"/>
</dbReference>
<name>A0A9P8W8V7_9HYPO</name>
<dbReference type="PROSITE" id="PS50048">
    <property type="entry name" value="ZN2_CY6_FUNGAL_2"/>
    <property type="match status" value="1"/>
</dbReference>
<feature type="domain" description="Zn(2)-C6 fungal-type" evidence="3">
    <location>
        <begin position="9"/>
        <end position="37"/>
    </location>
</feature>
<dbReference type="GO" id="GO:0008270">
    <property type="term" value="F:zinc ion binding"/>
    <property type="evidence" value="ECO:0007669"/>
    <property type="project" value="InterPro"/>
</dbReference>
<dbReference type="Gene3D" id="4.10.240.10">
    <property type="entry name" value="Zn(2)-C6 fungal-type DNA-binding domain"/>
    <property type="match status" value="1"/>
</dbReference>
<sequence>MVNLGPSKGCHTCKRRRIKCDEGKPHCQRCLRSSRECGGYEKKPITVRFKHDMVVRGSKTTQQKSRPPRTPPEQQSILPGLSPAERDAALSFFLRPFASISRDFESSRGFFEVLGPVVASEHPSSAVSMAVTAIALRLHRLWREGRGLSTASTRPPETLCLALGRLQHAVLDPSEMKSPKTVLAALVLQFDETISAVWDRRQPKETHHEGAVALFMNQGHKSSDTNYSHHLVAYILHNEVSAAIREARPAPPRIRSWIRDDDIPLTPSFTLDIVGISVANVQHRFSQAMQQVRREAASPHHLSKVWSHIRSVDDDLLRWVETLPGEWRPLALPRGQEAGSTIVTYVNGCHVYPSIQIALIWNTWRCYRLILLKMALILLHVEPQAASLFNLFDDLHVDTADQMSFFTGRAMQELVDLICYSVPFHLGNRQQRSTLHDFTDPSIVHPSYHDLPSSDEKFLLYRNSDNYMTSEDHKRHVIVRGPWHILSPLGYIRMLLSGEFGHIFAETLRDGQADWIYEQLARGFLILDLAPGPDSPQRRPKSTETPVLI</sequence>
<dbReference type="InterPro" id="IPR036864">
    <property type="entry name" value="Zn2-C6_fun-type_DNA-bd_sf"/>
</dbReference>
<dbReference type="CDD" id="cd00067">
    <property type="entry name" value="GAL4"/>
    <property type="match status" value="1"/>
</dbReference>
<evidence type="ECO:0000256" key="1">
    <source>
        <dbReference type="ARBA" id="ARBA00023242"/>
    </source>
</evidence>
<keyword evidence="5" id="KW-1185">Reference proteome</keyword>
<organism evidence="4 5">
    <name type="scientific">Thelonectria olida</name>
    <dbReference type="NCBI Taxonomy" id="1576542"/>
    <lineage>
        <taxon>Eukaryota</taxon>
        <taxon>Fungi</taxon>
        <taxon>Dikarya</taxon>
        <taxon>Ascomycota</taxon>
        <taxon>Pezizomycotina</taxon>
        <taxon>Sordariomycetes</taxon>
        <taxon>Hypocreomycetidae</taxon>
        <taxon>Hypocreales</taxon>
        <taxon>Nectriaceae</taxon>
        <taxon>Thelonectria</taxon>
    </lineage>
</organism>
<dbReference type="Pfam" id="PF00172">
    <property type="entry name" value="Zn_clus"/>
    <property type="match status" value="1"/>
</dbReference>
<dbReference type="SUPFAM" id="SSF57701">
    <property type="entry name" value="Zn2/Cys6 DNA-binding domain"/>
    <property type="match status" value="1"/>
</dbReference>
<dbReference type="PANTHER" id="PTHR38791">
    <property type="entry name" value="ZN(II)2CYS6 TRANSCRIPTION FACTOR (EUROFUNG)-RELATED-RELATED"/>
    <property type="match status" value="1"/>
</dbReference>
<reference evidence="4 5" key="1">
    <citation type="journal article" date="2021" name="Nat. Commun.">
        <title>Genetic determinants of endophytism in the Arabidopsis root mycobiome.</title>
        <authorList>
            <person name="Mesny F."/>
            <person name="Miyauchi S."/>
            <person name="Thiergart T."/>
            <person name="Pickel B."/>
            <person name="Atanasova L."/>
            <person name="Karlsson M."/>
            <person name="Huettel B."/>
            <person name="Barry K.W."/>
            <person name="Haridas S."/>
            <person name="Chen C."/>
            <person name="Bauer D."/>
            <person name="Andreopoulos W."/>
            <person name="Pangilinan J."/>
            <person name="LaButti K."/>
            <person name="Riley R."/>
            <person name="Lipzen A."/>
            <person name="Clum A."/>
            <person name="Drula E."/>
            <person name="Henrissat B."/>
            <person name="Kohler A."/>
            <person name="Grigoriev I.V."/>
            <person name="Martin F.M."/>
            <person name="Hacquard S."/>
        </authorList>
    </citation>
    <scope>NUCLEOTIDE SEQUENCE [LARGE SCALE GENOMIC DNA]</scope>
    <source>
        <strain evidence="4 5">MPI-CAGE-CH-0241</strain>
    </source>
</reference>
<feature type="region of interest" description="Disordered" evidence="2">
    <location>
        <begin position="54"/>
        <end position="79"/>
    </location>
</feature>
<dbReference type="OrthoDB" id="2991872at2759"/>
<dbReference type="InterPro" id="IPR001138">
    <property type="entry name" value="Zn2Cys6_DnaBD"/>
</dbReference>
<evidence type="ECO:0000313" key="4">
    <source>
        <dbReference type="EMBL" id="KAH6892478.1"/>
    </source>
</evidence>
<dbReference type="EMBL" id="JAGPYM010000007">
    <property type="protein sequence ID" value="KAH6892478.1"/>
    <property type="molecule type" value="Genomic_DNA"/>
</dbReference>
<dbReference type="Proteomes" id="UP000777438">
    <property type="component" value="Unassembled WGS sequence"/>
</dbReference>
<evidence type="ECO:0000313" key="5">
    <source>
        <dbReference type="Proteomes" id="UP000777438"/>
    </source>
</evidence>
<comment type="caution">
    <text evidence="4">The sequence shown here is derived from an EMBL/GenBank/DDBJ whole genome shotgun (WGS) entry which is preliminary data.</text>
</comment>
<keyword evidence="1" id="KW-0539">Nucleus</keyword>